<sequence length="297" mass="33635">MDHINHSRFPIPPDQRESHHISFEQETLEILYGSFFSNANVLERFRALQIYAYHSQVTSLYTFFMDIGFALHDTISTDEGAYRLSSPSGKTVVIYGTHKEPIDEILDLPCTMNFATHDQVVFLYPATTFIRKQSLLLQKSIVPSLLHHFELNGLGMITMISALDALGSQSELSLKCRWIGDRHCLRLQLPALRCAETPTAMNTLKTTSWHLHCAEPNLVIVKKTSIHASNPPSTFTVAPYMEEIMLCWYISDEGLDSDHAPETTDKVLILPPYSCRNADTRGRTPPTSRLVELELID</sequence>
<proteinExistence type="predicted"/>
<reference evidence="1 2" key="1">
    <citation type="submission" date="2024-01" db="EMBL/GenBank/DDBJ databases">
        <title>A draft genome for a cacao thread blight-causing isolate of Paramarasmius palmivorus.</title>
        <authorList>
            <person name="Baruah I.K."/>
            <person name="Bukari Y."/>
            <person name="Amoako-Attah I."/>
            <person name="Meinhardt L.W."/>
            <person name="Bailey B.A."/>
            <person name="Cohen S.P."/>
        </authorList>
    </citation>
    <scope>NUCLEOTIDE SEQUENCE [LARGE SCALE GENOMIC DNA]</scope>
    <source>
        <strain evidence="1 2">GH-12</strain>
    </source>
</reference>
<gene>
    <name evidence="1" type="ORF">VNI00_018079</name>
</gene>
<keyword evidence="2" id="KW-1185">Reference proteome</keyword>
<protein>
    <submittedName>
        <fullName evidence="1">Uncharacterized protein</fullName>
    </submittedName>
</protein>
<accession>A0AAW0B3Q0</accession>
<comment type="caution">
    <text evidence="1">The sequence shown here is derived from an EMBL/GenBank/DDBJ whole genome shotgun (WGS) entry which is preliminary data.</text>
</comment>
<dbReference type="Proteomes" id="UP001383192">
    <property type="component" value="Unassembled WGS sequence"/>
</dbReference>
<dbReference type="EMBL" id="JAYKXP010000208">
    <property type="protein sequence ID" value="KAK7019424.1"/>
    <property type="molecule type" value="Genomic_DNA"/>
</dbReference>
<dbReference type="AlphaFoldDB" id="A0AAW0B3Q0"/>
<evidence type="ECO:0000313" key="2">
    <source>
        <dbReference type="Proteomes" id="UP001383192"/>
    </source>
</evidence>
<name>A0AAW0B3Q0_9AGAR</name>
<organism evidence="1 2">
    <name type="scientific">Paramarasmius palmivorus</name>
    <dbReference type="NCBI Taxonomy" id="297713"/>
    <lineage>
        <taxon>Eukaryota</taxon>
        <taxon>Fungi</taxon>
        <taxon>Dikarya</taxon>
        <taxon>Basidiomycota</taxon>
        <taxon>Agaricomycotina</taxon>
        <taxon>Agaricomycetes</taxon>
        <taxon>Agaricomycetidae</taxon>
        <taxon>Agaricales</taxon>
        <taxon>Marasmiineae</taxon>
        <taxon>Marasmiaceae</taxon>
        <taxon>Paramarasmius</taxon>
    </lineage>
</organism>
<evidence type="ECO:0000313" key="1">
    <source>
        <dbReference type="EMBL" id="KAK7019424.1"/>
    </source>
</evidence>